<dbReference type="GO" id="GO:0008137">
    <property type="term" value="F:NADH dehydrogenase (ubiquinone) activity"/>
    <property type="evidence" value="ECO:0007669"/>
    <property type="project" value="InterPro"/>
</dbReference>
<gene>
    <name evidence="4" type="ORF">IOK49_01260</name>
</gene>
<dbReference type="PANTHER" id="PTHR10884">
    <property type="entry name" value="NADH DEHYDROGENASE UBIQUINONE IRON-SULFUR PROTEIN 3"/>
    <property type="match status" value="1"/>
</dbReference>
<evidence type="ECO:0000313" key="4">
    <source>
        <dbReference type="EMBL" id="MBE9390714.1"/>
    </source>
</evidence>
<dbReference type="PROSITE" id="PS00542">
    <property type="entry name" value="COMPLEX1_30K"/>
    <property type="match status" value="1"/>
</dbReference>
<reference evidence="4" key="1">
    <citation type="submission" date="2020-10" db="EMBL/GenBank/DDBJ databases">
        <title>Fervidococcus fontis strain 3639Fd - the first crenarchaeon capable of growth on lipids.</title>
        <authorList>
            <person name="Kochetkova T.V."/>
            <person name="Elcheninov A.G."/>
            <person name="Toschakov S.V."/>
            <person name="Kublanov I.V."/>
        </authorList>
    </citation>
    <scope>NUCLEOTIDE SEQUENCE</scope>
    <source>
        <strain evidence="4">3639Fd</strain>
    </source>
</reference>
<comment type="caution">
    <text evidence="4">The sequence shown here is derived from an EMBL/GenBank/DDBJ whole genome shotgun (WGS) entry which is preliminary data.</text>
</comment>
<dbReference type="Gene3D" id="3.30.460.80">
    <property type="entry name" value="NADH:ubiquinone oxidoreductase, 30kDa subunit"/>
    <property type="match status" value="1"/>
</dbReference>
<organism evidence="4 5">
    <name type="scientific">Fervidicoccus fontis</name>
    <dbReference type="NCBI Taxonomy" id="683846"/>
    <lineage>
        <taxon>Archaea</taxon>
        <taxon>Thermoproteota</taxon>
        <taxon>Thermoprotei</taxon>
        <taxon>Fervidicoccales</taxon>
        <taxon>Fervidicoccaceae</taxon>
        <taxon>Fervidicoccus</taxon>
    </lineage>
</organism>
<evidence type="ECO:0000259" key="3">
    <source>
        <dbReference type="Pfam" id="PF00329"/>
    </source>
</evidence>
<sequence length="138" mass="16277">MSASQSAIYVSKEELLKKAEELYKSGYDHVISISAVDYPERNEIELVVHVSSYTRKDISPKILEIRTKLDRSSPRVNSLTKVWRSAEFQEREAHEMFGIFFEGHSDLKYLLLDPEEFRFKYPLRKDFKVIVEDIMLKK</sequence>
<feature type="domain" description="NADH:ubiquinone oxidoreductase 30kDa subunit" evidence="3">
    <location>
        <begin position="8"/>
        <end position="129"/>
    </location>
</feature>
<proteinExistence type="inferred from homology"/>
<dbReference type="OMA" id="KNEYIIV"/>
<dbReference type="PANTHER" id="PTHR10884:SF14">
    <property type="entry name" value="NADH DEHYDROGENASE [UBIQUINONE] IRON-SULFUR PROTEIN 3, MITOCHONDRIAL"/>
    <property type="match status" value="1"/>
</dbReference>
<dbReference type="RefSeq" id="WP_014558487.1">
    <property type="nucleotide sequence ID" value="NZ_JADEZV010000001.1"/>
</dbReference>
<dbReference type="EMBL" id="JADEZV010000001">
    <property type="protein sequence ID" value="MBE9390714.1"/>
    <property type="molecule type" value="Genomic_DNA"/>
</dbReference>
<keyword evidence="2" id="KW-0813">Transport</keyword>
<evidence type="ECO:0000313" key="5">
    <source>
        <dbReference type="Proteomes" id="UP000652307"/>
    </source>
</evidence>
<dbReference type="InterPro" id="IPR037232">
    <property type="entry name" value="NADH_quin_OxRdtase_su_C/D-like"/>
</dbReference>
<comment type="similarity">
    <text evidence="1">Belongs to the complex I 30 kDa subunit family.</text>
</comment>
<evidence type="ECO:0000256" key="1">
    <source>
        <dbReference type="ARBA" id="ARBA00007569"/>
    </source>
</evidence>
<accession>A0A843A9F5</accession>
<dbReference type="SUPFAM" id="SSF143243">
    <property type="entry name" value="Nqo5-like"/>
    <property type="match status" value="1"/>
</dbReference>
<dbReference type="GO" id="GO:0016651">
    <property type="term" value="F:oxidoreductase activity, acting on NAD(P)H"/>
    <property type="evidence" value="ECO:0007669"/>
    <property type="project" value="InterPro"/>
</dbReference>
<dbReference type="AlphaFoldDB" id="A0A843A9F5"/>
<name>A0A843A9F5_9CREN</name>
<dbReference type="InterPro" id="IPR020396">
    <property type="entry name" value="NADH_UbQ_OxRdtase_CS"/>
</dbReference>
<dbReference type="InterPro" id="IPR001268">
    <property type="entry name" value="NADH_UbQ_OxRdtase_30kDa_su"/>
</dbReference>
<evidence type="ECO:0000256" key="2">
    <source>
        <dbReference type="ARBA" id="ARBA00022448"/>
    </source>
</evidence>
<protein>
    <submittedName>
        <fullName evidence="4">NADH-quinone oxidoreductase subunit C</fullName>
    </submittedName>
</protein>
<dbReference type="Proteomes" id="UP000652307">
    <property type="component" value="Unassembled WGS sequence"/>
</dbReference>
<dbReference type="Pfam" id="PF00329">
    <property type="entry name" value="Complex1_30kDa"/>
    <property type="match status" value="1"/>
</dbReference>
<dbReference type="GeneID" id="12450465"/>